<dbReference type="AlphaFoldDB" id="N6VQN3"/>
<dbReference type="PATRIC" id="fig|1069083.5.peg.707"/>
<dbReference type="RefSeq" id="WP_004591260.1">
    <property type="nucleotide sequence ID" value="NZ_APMM01000023.1"/>
</dbReference>
<evidence type="ECO:0000313" key="3">
    <source>
        <dbReference type="Proteomes" id="UP000053695"/>
    </source>
</evidence>
<organism evidence="2 3">
    <name type="scientific">Methanocaldococcus villosus KIN24-T80</name>
    <dbReference type="NCBI Taxonomy" id="1069083"/>
    <lineage>
        <taxon>Archaea</taxon>
        <taxon>Methanobacteriati</taxon>
        <taxon>Methanobacteriota</taxon>
        <taxon>Methanomada group</taxon>
        <taxon>Methanococci</taxon>
        <taxon>Methanococcales</taxon>
        <taxon>Methanocaldococcaceae</taxon>
        <taxon>Methanocaldococcus</taxon>
    </lineage>
</organism>
<dbReference type="STRING" id="1069083.GCA_000371805_01379"/>
<accession>N6VQN3</accession>
<reference evidence="2 3" key="1">
    <citation type="journal article" date="2013" name="Genome Announc.">
        <title>Draft Genome Sequence of a Highly Flagellated, Fast-Swimming Archaeon, Methanocaldococcus villosus Strain KIN24-T80 (DSM 22612).</title>
        <authorList>
            <person name="Thennarasu S."/>
            <person name="Polireddy D."/>
            <person name="Antony A."/>
            <person name="Yada M.R."/>
            <person name="Algarawi S."/>
            <person name="Sivakumar N."/>
        </authorList>
    </citation>
    <scope>NUCLEOTIDE SEQUENCE [LARGE SCALE GENOMIC DNA]</scope>
    <source>
        <strain evidence="2 3">KIN24-T80</strain>
    </source>
</reference>
<sequence>MDYQELIDIIKKELKKLLEENELMDEEIKITPANVKLDSSRIKDYPLLNRREVLLRAYFKNAIGEAFTADIREFNGCVKDIFLLNHNPSLIATLNAVMRYLNLIDKTEHCQNSEPEECAKKLCEYLIDNYGEDIKVGIIGYQPAMIKCLAETFKNVIATDLNFDNVGRIRYGVPIYHGDMNEYLIKNSDVVLATGSTAVNGTICEILKLVRNYNKDIIFYGTSIAGVAKILNLKRFCLLGK</sequence>
<dbReference type="OrthoDB" id="147804at2157"/>
<dbReference type="Pfam" id="PF04016">
    <property type="entry name" value="DUF364"/>
    <property type="match status" value="1"/>
</dbReference>
<proteinExistence type="predicted"/>
<dbReference type="InterPro" id="IPR007161">
    <property type="entry name" value="DUF364"/>
</dbReference>
<dbReference type="SUPFAM" id="SSF159713">
    <property type="entry name" value="Dhaf3308-like"/>
    <property type="match status" value="1"/>
</dbReference>
<name>N6VQN3_9EURY</name>
<gene>
    <name evidence="2" type="ORF">J422_03623</name>
</gene>
<evidence type="ECO:0000259" key="1">
    <source>
        <dbReference type="Pfam" id="PF04016"/>
    </source>
</evidence>
<keyword evidence="3" id="KW-1185">Reference proteome</keyword>
<comment type="caution">
    <text evidence="2">The sequence shown here is derived from an EMBL/GenBank/DDBJ whole genome shotgun (WGS) entry which is preliminary data.</text>
</comment>
<dbReference type="Gene3D" id="3.40.50.11590">
    <property type="match status" value="1"/>
</dbReference>
<dbReference type="EMBL" id="APMM01000023">
    <property type="protein sequence ID" value="ENN96205.1"/>
    <property type="molecule type" value="Genomic_DNA"/>
</dbReference>
<evidence type="ECO:0000313" key="2">
    <source>
        <dbReference type="EMBL" id="ENN96205.1"/>
    </source>
</evidence>
<protein>
    <recommendedName>
        <fullName evidence="1">Putative heavy-metal chelation domain-containing protein</fullName>
    </recommendedName>
</protein>
<dbReference type="Proteomes" id="UP000053695">
    <property type="component" value="Unassembled WGS sequence"/>
</dbReference>
<feature type="domain" description="Putative heavy-metal chelation" evidence="1">
    <location>
        <begin position="130"/>
        <end position="224"/>
    </location>
</feature>